<keyword evidence="2" id="KW-1185">Reference proteome</keyword>
<dbReference type="InterPro" id="IPR018490">
    <property type="entry name" value="cNMP-bd_dom_sf"/>
</dbReference>
<gene>
    <name evidence="1" type="ORF">GJU39_06170</name>
</gene>
<evidence type="ECO:0000313" key="2">
    <source>
        <dbReference type="Proteomes" id="UP000487757"/>
    </source>
</evidence>
<comment type="caution">
    <text evidence="1">The sequence shown here is derived from an EMBL/GenBank/DDBJ whole genome shotgun (WGS) entry which is preliminary data.</text>
</comment>
<reference evidence="1 2" key="1">
    <citation type="submission" date="2019-11" db="EMBL/GenBank/DDBJ databases">
        <title>Pedobacter petrophilus genome.</title>
        <authorList>
            <person name="Feldbauer M.J."/>
            <person name="Newman J.D."/>
        </authorList>
    </citation>
    <scope>NUCLEOTIDE SEQUENCE [LARGE SCALE GENOMIC DNA]</scope>
    <source>
        <strain evidence="1 2">LMG 29686</strain>
    </source>
</reference>
<protein>
    <submittedName>
        <fullName evidence="1">Crp/Fnr family transcriptional regulator</fullName>
    </submittedName>
</protein>
<dbReference type="RefSeq" id="WP_154279828.1">
    <property type="nucleotide sequence ID" value="NZ_JBHUJQ010000001.1"/>
</dbReference>
<sequence length="207" mass="23906">MNIENIYGDKKWIDFGGKSPLIALFKSFHELGPEIEAIINEHTFPVNFAKNKHVASPLKRNRYIYFILKGAVHGYIKTGSNKITTWITTENELAGTIRNLWEDVATDEYVETIENVLAIAVPHTMTKYLYENFMIANYVGRKMTELYIQGASERAFIARLPTARKRYERLLVTYPHLMNRIPLKYIASFIGMRLETLSRLRGKVTGE</sequence>
<name>A0A7K0FW73_9SPHI</name>
<dbReference type="OrthoDB" id="752588at2"/>
<proteinExistence type="predicted"/>
<dbReference type="SUPFAM" id="SSF51206">
    <property type="entry name" value="cAMP-binding domain-like"/>
    <property type="match status" value="1"/>
</dbReference>
<accession>A0A7K0FW73</accession>
<dbReference type="InterPro" id="IPR014710">
    <property type="entry name" value="RmlC-like_jellyroll"/>
</dbReference>
<dbReference type="EMBL" id="WKKH01000006">
    <property type="protein sequence ID" value="MRX75671.1"/>
    <property type="molecule type" value="Genomic_DNA"/>
</dbReference>
<organism evidence="1 2">
    <name type="scientific">Pedobacter petrophilus</name>
    <dbReference type="NCBI Taxonomy" id="1908241"/>
    <lineage>
        <taxon>Bacteria</taxon>
        <taxon>Pseudomonadati</taxon>
        <taxon>Bacteroidota</taxon>
        <taxon>Sphingobacteriia</taxon>
        <taxon>Sphingobacteriales</taxon>
        <taxon>Sphingobacteriaceae</taxon>
        <taxon>Pedobacter</taxon>
    </lineage>
</organism>
<dbReference type="Proteomes" id="UP000487757">
    <property type="component" value="Unassembled WGS sequence"/>
</dbReference>
<evidence type="ECO:0000313" key="1">
    <source>
        <dbReference type="EMBL" id="MRX75671.1"/>
    </source>
</evidence>
<dbReference type="Gene3D" id="2.60.120.10">
    <property type="entry name" value="Jelly Rolls"/>
    <property type="match status" value="1"/>
</dbReference>
<dbReference type="AlphaFoldDB" id="A0A7K0FW73"/>